<evidence type="ECO:0000259" key="8">
    <source>
        <dbReference type="SMART" id="SM00927"/>
    </source>
</evidence>
<comment type="caution">
    <text evidence="9">The sequence shown here is derived from an EMBL/GenBank/DDBJ whole genome shotgun (WGS) entry which is preliminary data.</text>
</comment>
<dbReference type="GO" id="GO:0003677">
    <property type="term" value="F:DNA binding"/>
    <property type="evidence" value="ECO:0007669"/>
    <property type="project" value="InterPro"/>
</dbReference>
<dbReference type="SUPFAM" id="SSF52980">
    <property type="entry name" value="Restriction endonuclease-like"/>
    <property type="match status" value="1"/>
</dbReference>
<evidence type="ECO:0000256" key="2">
    <source>
        <dbReference type="ARBA" id="ARBA00022722"/>
    </source>
</evidence>
<dbReference type="GO" id="GO:0006298">
    <property type="term" value="P:mismatch repair"/>
    <property type="evidence" value="ECO:0007669"/>
    <property type="project" value="UniProtKB-UniRule"/>
</dbReference>
<dbReference type="RefSeq" id="WP_198325260.1">
    <property type="nucleotide sequence ID" value="NZ_CP037953.1"/>
</dbReference>
<reference evidence="9 10" key="1">
    <citation type="submission" date="2019-03" db="EMBL/GenBank/DDBJ databases">
        <title>Genomic Encyclopedia of Type Strains, Phase IV (KMG-IV): sequencing the most valuable type-strain genomes for metagenomic binning, comparative biology and taxonomic classification.</title>
        <authorList>
            <person name="Goeker M."/>
        </authorList>
    </citation>
    <scope>NUCLEOTIDE SEQUENCE [LARGE SCALE GENOMIC DNA]</scope>
    <source>
        <strain evidence="9 10">DSM 103792</strain>
    </source>
</reference>
<organism evidence="9 10">
    <name type="scientific">Permianibacter aggregans</name>
    <dbReference type="NCBI Taxonomy" id="1510150"/>
    <lineage>
        <taxon>Bacteria</taxon>
        <taxon>Pseudomonadati</taxon>
        <taxon>Pseudomonadota</taxon>
        <taxon>Gammaproteobacteria</taxon>
        <taxon>Pseudomonadales</taxon>
        <taxon>Pseudomonadaceae</taxon>
        <taxon>Permianibacter</taxon>
    </lineage>
</organism>
<name>A0A4R6UW88_9GAMM</name>
<keyword evidence="3 7" id="KW-0255">Endonuclease</keyword>
<dbReference type="GO" id="GO:0016787">
    <property type="term" value="F:hydrolase activity"/>
    <property type="evidence" value="ECO:0007669"/>
    <property type="project" value="UniProtKB-KW"/>
</dbReference>
<dbReference type="EMBL" id="SNYM01000003">
    <property type="protein sequence ID" value="TDQ49755.1"/>
    <property type="molecule type" value="Genomic_DNA"/>
</dbReference>
<dbReference type="InterPro" id="IPR011337">
    <property type="entry name" value="DNA_rep_MutH/RE_typeII_Sau3AI"/>
</dbReference>
<evidence type="ECO:0000256" key="4">
    <source>
        <dbReference type="ARBA" id="ARBA00022763"/>
    </source>
</evidence>
<protein>
    <recommendedName>
        <fullName evidence="7">DNA mismatch repair protein MutH</fullName>
    </recommendedName>
    <alternativeName>
        <fullName evidence="7">Methyl-directed mismatch repair protein</fullName>
    </alternativeName>
</protein>
<evidence type="ECO:0000313" key="10">
    <source>
        <dbReference type="Proteomes" id="UP000295375"/>
    </source>
</evidence>
<keyword evidence="4 7" id="KW-0227">DNA damage</keyword>
<proteinExistence type="inferred from homology"/>
<dbReference type="Gene3D" id="3.40.600.10">
    <property type="entry name" value="DNA mismatch repair MutH/Restriction endonuclease, type II"/>
    <property type="match status" value="1"/>
</dbReference>
<evidence type="ECO:0000256" key="5">
    <source>
        <dbReference type="ARBA" id="ARBA00022801"/>
    </source>
</evidence>
<keyword evidence="5 7" id="KW-0378">Hydrolase</keyword>
<dbReference type="InterPro" id="IPR037057">
    <property type="entry name" value="DNA_rep_MutH/T2_RE_sf"/>
</dbReference>
<dbReference type="GO" id="GO:0005737">
    <property type="term" value="C:cytoplasm"/>
    <property type="evidence" value="ECO:0007669"/>
    <property type="project" value="UniProtKB-SubCell"/>
</dbReference>
<feature type="domain" description="DNA mismatch repair MutH/Type II restriction enzyme Sau3AI" evidence="8">
    <location>
        <begin position="55"/>
        <end position="153"/>
    </location>
</feature>
<comment type="function">
    <text evidence="7">Sequence-specific endonuclease that cleaves unmethylated GATC sequences. It is involved in DNA mismatch repair.</text>
</comment>
<evidence type="ECO:0000256" key="7">
    <source>
        <dbReference type="HAMAP-Rule" id="MF_00759"/>
    </source>
</evidence>
<keyword evidence="1 7" id="KW-0963">Cytoplasm</keyword>
<dbReference type="Pfam" id="PF02976">
    <property type="entry name" value="MutH"/>
    <property type="match status" value="1"/>
</dbReference>
<accession>A0A4R6UW88</accession>
<comment type="subcellular location">
    <subcellularLocation>
        <location evidence="7">Cytoplasm</location>
    </subcellularLocation>
</comment>
<dbReference type="InterPro" id="IPR011335">
    <property type="entry name" value="Restrct_endonuc-II-like"/>
</dbReference>
<comment type="similarity">
    <text evidence="7">Belongs to the MutH family.</text>
</comment>
<dbReference type="AlphaFoldDB" id="A0A4R6UW88"/>
<keyword evidence="6 7" id="KW-0234">DNA repair</keyword>
<keyword evidence="2 7" id="KW-0540">Nuclease</keyword>
<keyword evidence="10" id="KW-1185">Reference proteome</keyword>
<dbReference type="GO" id="GO:0006304">
    <property type="term" value="P:DNA modification"/>
    <property type="evidence" value="ECO:0007669"/>
    <property type="project" value="InterPro"/>
</dbReference>
<dbReference type="NCBIfam" id="NF003458">
    <property type="entry name" value="PRK05070.1"/>
    <property type="match status" value="1"/>
</dbReference>
<evidence type="ECO:0000313" key="9">
    <source>
        <dbReference type="EMBL" id="TDQ49755.1"/>
    </source>
</evidence>
<evidence type="ECO:0000256" key="1">
    <source>
        <dbReference type="ARBA" id="ARBA00022490"/>
    </source>
</evidence>
<sequence>MMRVQTPQSAEELLMRARALAGLSLADIAEQFELSVPRNLRREKGWQGQLIERALGASSGSLAQADFPDIGVELKTLPIDQHGLPTESTWVCIANLMPTHAERWQDSLVYEKLKRVLWLPVQDDDNIPLAERRIGSALLWQPDAQQMQRLEQDFLELTERIALGEVESISAHHGQALQLRPKAANRKVLTDARGPDGTIIKTLPRGFYLRRSFTISVIQQHLL</sequence>
<evidence type="ECO:0000256" key="3">
    <source>
        <dbReference type="ARBA" id="ARBA00022759"/>
    </source>
</evidence>
<dbReference type="CDD" id="cd00583">
    <property type="entry name" value="MutH-like"/>
    <property type="match status" value="1"/>
</dbReference>
<dbReference type="NCBIfam" id="TIGR02248">
    <property type="entry name" value="mutH_TIGR"/>
    <property type="match status" value="1"/>
</dbReference>
<gene>
    <name evidence="7" type="primary">mutH</name>
    <name evidence="9" type="ORF">EV696_103124</name>
</gene>
<dbReference type="GO" id="GO:0004519">
    <property type="term" value="F:endonuclease activity"/>
    <property type="evidence" value="ECO:0007669"/>
    <property type="project" value="UniProtKB-UniRule"/>
</dbReference>
<dbReference type="SMART" id="SM00927">
    <property type="entry name" value="MutH"/>
    <property type="match status" value="1"/>
</dbReference>
<dbReference type="HAMAP" id="MF_00759">
    <property type="entry name" value="MutH"/>
    <property type="match status" value="1"/>
</dbReference>
<dbReference type="Proteomes" id="UP000295375">
    <property type="component" value="Unassembled WGS sequence"/>
</dbReference>
<dbReference type="InterPro" id="IPR004230">
    <property type="entry name" value="DNA_mismatch_repair_MutH"/>
</dbReference>
<evidence type="ECO:0000256" key="6">
    <source>
        <dbReference type="ARBA" id="ARBA00023204"/>
    </source>
</evidence>